<dbReference type="STRING" id="5539.A0A3E2GSM7"/>
<organism evidence="3 4">
    <name type="scientific">Scytalidium lignicola</name>
    <name type="common">Hyphomycete</name>
    <dbReference type="NCBI Taxonomy" id="5539"/>
    <lineage>
        <taxon>Eukaryota</taxon>
        <taxon>Fungi</taxon>
        <taxon>Dikarya</taxon>
        <taxon>Ascomycota</taxon>
        <taxon>Pezizomycotina</taxon>
        <taxon>Leotiomycetes</taxon>
        <taxon>Leotiomycetes incertae sedis</taxon>
        <taxon>Scytalidium</taxon>
    </lineage>
</organism>
<feature type="non-terminal residue" evidence="3">
    <location>
        <position position="1"/>
    </location>
</feature>
<protein>
    <recommendedName>
        <fullName evidence="2">Serine aminopeptidase S33 domain-containing protein</fullName>
    </recommendedName>
</protein>
<dbReference type="SUPFAM" id="SSF53474">
    <property type="entry name" value="alpha/beta-Hydrolases"/>
    <property type="match status" value="1"/>
</dbReference>
<feature type="non-terminal residue" evidence="3">
    <location>
        <position position="394"/>
    </location>
</feature>
<evidence type="ECO:0000259" key="2">
    <source>
        <dbReference type="Pfam" id="PF12146"/>
    </source>
</evidence>
<dbReference type="EMBL" id="NCSJ02000510">
    <property type="protein sequence ID" value="RFU24109.1"/>
    <property type="molecule type" value="Genomic_DNA"/>
</dbReference>
<dbReference type="InterPro" id="IPR029058">
    <property type="entry name" value="AB_hydrolase_fold"/>
</dbReference>
<dbReference type="AlphaFoldDB" id="A0A3E2GSM7"/>
<feature type="domain" description="Serine aminopeptidase S33" evidence="2">
    <location>
        <begin position="110"/>
        <end position="270"/>
    </location>
</feature>
<reference evidence="3 4" key="1">
    <citation type="submission" date="2018-05" db="EMBL/GenBank/DDBJ databases">
        <title>Draft genome sequence of Scytalidium lignicola DSM 105466, a ubiquitous saprotrophic fungus.</title>
        <authorList>
            <person name="Buettner E."/>
            <person name="Gebauer A.M."/>
            <person name="Hofrichter M."/>
            <person name="Liers C."/>
            <person name="Kellner H."/>
        </authorList>
    </citation>
    <scope>NUCLEOTIDE SEQUENCE [LARGE SCALE GENOMIC DNA]</scope>
    <source>
        <strain evidence="3 4">DSM 105466</strain>
    </source>
</reference>
<evidence type="ECO:0000313" key="4">
    <source>
        <dbReference type="Proteomes" id="UP000258309"/>
    </source>
</evidence>
<dbReference type="OrthoDB" id="408373at2759"/>
<dbReference type="Pfam" id="PF12146">
    <property type="entry name" value="Hydrolase_4"/>
    <property type="match status" value="1"/>
</dbReference>
<dbReference type="PANTHER" id="PTHR43689">
    <property type="entry name" value="HYDROLASE"/>
    <property type="match status" value="1"/>
</dbReference>
<dbReference type="InterPro" id="IPR022742">
    <property type="entry name" value="Hydrolase_4"/>
</dbReference>
<gene>
    <name evidence="3" type="ORF">B7463_g12230</name>
</gene>
<dbReference type="PANTHER" id="PTHR43689:SF8">
    <property type="entry name" value="ALPHA_BETA-HYDROLASES SUPERFAMILY PROTEIN"/>
    <property type="match status" value="1"/>
</dbReference>
<dbReference type="Gene3D" id="3.40.50.1820">
    <property type="entry name" value="alpha/beta hydrolase"/>
    <property type="match status" value="1"/>
</dbReference>
<keyword evidence="1" id="KW-0812">Transmembrane</keyword>
<keyword evidence="1" id="KW-0472">Membrane</keyword>
<evidence type="ECO:0000256" key="1">
    <source>
        <dbReference type="SAM" id="Phobius"/>
    </source>
</evidence>
<comment type="caution">
    <text evidence="3">The sequence shown here is derived from an EMBL/GenBank/DDBJ whole genome shotgun (WGS) entry which is preliminary data.</text>
</comment>
<accession>A0A3E2GSM7</accession>
<feature type="transmembrane region" description="Helical" evidence="1">
    <location>
        <begin position="30"/>
        <end position="52"/>
    </location>
</feature>
<evidence type="ECO:0000313" key="3">
    <source>
        <dbReference type="EMBL" id="RFU24109.1"/>
    </source>
</evidence>
<name>A0A3E2GSM7_SCYLI</name>
<keyword evidence="4" id="KW-1185">Reference proteome</keyword>
<sequence length="394" mass="42127">MSITNRLTHILGIGGSGPSPTTVTLTPQNVGLIVSTTVATTFAVAAVLKWTLYAPLPKRIPSPRETLLPRLSKSEKDALPYPPDLFPGARDVENVFGTTRVYEWGPETGKKVLLIHGISTPCLSLGSIAHALVSKGCRVLLFDLWGRGYSDEVSLPHNSALYTTQILAAVTSSPLSWTGGASGGFAVIGYSLGGGIAADFSACMPGLVSDVVLLAPAGLIRPKHFSSVSRAAYSGIIPDKLLFRMMKKRIADGVAHNSNGQKTVNAEDVVSDEIPTGEKQEGLVSKENPNVTVRKAVRWQVENHKGFVPSFVSSIRYASIEKSHERWRKLGSTKTGVGKDKVLILAGTKDPLIVLEELKEDAESTIGKDKVEFKGIVGAHEFPIASNVKNPPKS</sequence>
<dbReference type="OMA" id="DVASPYG"/>
<dbReference type="Proteomes" id="UP000258309">
    <property type="component" value="Unassembled WGS sequence"/>
</dbReference>
<keyword evidence="1" id="KW-1133">Transmembrane helix</keyword>
<proteinExistence type="predicted"/>